<dbReference type="InterPro" id="IPR036884">
    <property type="entry name" value="2Fe-2S-bd_dom_sf"/>
</dbReference>
<evidence type="ECO:0000313" key="10">
    <source>
        <dbReference type="EMBL" id="PKK90988.1"/>
    </source>
</evidence>
<name>A0A2N1PRL8_9BACT</name>
<feature type="domain" description="2Fe-2S ferredoxin-type" evidence="9">
    <location>
        <begin position="2"/>
        <end position="79"/>
    </location>
</feature>
<reference evidence="10 11" key="1">
    <citation type="journal article" date="2017" name="ISME J.">
        <title>Potential for microbial H2 and metal transformations associated with novel bacteria and archaea in deep terrestrial subsurface sediments.</title>
        <authorList>
            <person name="Hernsdorf A.W."/>
            <person name="Amano Y."/>
            <person name="Miyakawa K."/>
            <person name="Ise K."/>
            <person name="Suzuki Y."/>
            <person name="Anantharaman K."/>
            <person name="Probst A."/>
            <person name="Burstein D."/>
            <person name="Thomas B.C."/>
            <person name="Banfield J.F."/>
        </authorList>
    </citation>
    <scope>NUCLEOTIDE SEQUENCE [LARGE SCALE GENOMIC DNA]</scope>
    <source>
        <strain evidence="10">HGW-Wallbacteria-1</strain>
    </source>
</reference>
<evidence type="ECO:0000256" key="2">
    <source>
        <dbReference type="ARBA" id="ARBA00009433"/>
    </source>
</evidence>
<evidence type="ECO:0000256" key="7">
    <source>
        <dbReference type="ARBA" id="ARBA00023014"/>
    </source>
</evidence>
<keyword evidence="4" id="KW-0479">Metal-binding</keyword>
<dbReference type="AlphaFoldDB" id="A0A2N1PRL8"/>
<dbReference type="Gene3D" id="1.10.150.120">
    <property type="entry name" value="[2Fe-2S]-binding domain"/>
    <property type="match status" value="1"/>
</dbReference>
<dbReference type="InterPro" id="IPR025192">
    <property type="entry name" value="Succ_DH/fum_Rdtase_N"/>
</dbReference>
<keyword evidence="3" id="KW-0001">2Fe-2S</keyword>
<dbReference type="InterPro" id="IPR006058">
    <property type="entry name" value="2Fe2S_fd_BS"/>
</dbReference>
<evidence type="ECO:0000259" key="9">
    <source>
        <dbReference type="PROSITE" id="PS51085"/>
    </source>
</evidence>
<proteinExistence type="inferred from homology"/>
<dbReference type="GO" id="GO:0051537">
    <property type="term" value="F:2 iron, 2 sulfur cluster binding"/>
    <property type="evidence" value="ECO:0007669"/>
    <property type="project" value="UniProtKB-KW"/>
</dbReference>
<dbReference type="EMBL" id="PGXC01000003">
    <property type="protein sequence ID" value="PKK90988.1"/>
    <property type="molecule type" value="Genomic_DNA"/>
</dbReference>
<dbReference type="GO" id="GO:0016491">
    <property type="term" value="F:oxidoreductase activity"/>
    <property type="evidence" value="ECO:0007669"/>
    <property type="project" value="UniProtKB-KW"/>
</dbReference>
<dbReference type="PANTHER" id="PTHR44379:SF8">
    <property type="entry name" value="XANTHINE DEHYDROGENASE IRON-SULFUR-BINDING SUBUNIT XDHC-RELATED"/>
    <property type="match status" value="1"/>
</dbReference>
<evidence type="ECO:0000256" key="6">
    <source>
        <dbReference type="ARBA" id="ARBA00023004"/>
    </source>
</evidence>
<dbReference type="InterPro" id="IPR002888">
    <property type="entry name" value="2Fe-2S-bd"/>
</dbReference>
<dbReference type="PROSITE" id="PS51085">
    <property type="entry name" value="2FE2S_FER_2"/>
    <property type="match status" value="1"/>
</dbReference>
<sequence length="156" mass="16907">MPDISLTINGILKNITIDGKESLLEILRERFELFGAKEGCGYGACGSCTVIVNGKATTACTVRGLKKLDGIDVLTIEGLNPADGSLHPIQECFIEAGAVQCGFCTPGFVLRLHALFTENPNADDELLKTELSKHICRCTGYEAIWQAALASREKYR</sequence>
<dbReference type="InterPro" id="IPR051452">
    <property type="entry name" value="Diverse_Oxidoreductases"/>
</dbReference>
<dbReference type="InterPro" id="IPR001041">
    <property type="entry name" value="2Fe-2S_ferredoxin-type"/>
</dbReference>
<comment type="cofactor">
    <cofactor evidence="8">
        <name>[2Fe-2S] cluster</name>
        <dbReference type="ChEBI" id="CHEBI:190135"/>
    </cofactor>
</comment>
<comment type="cofactor">
    <cofactor evidence="1">
        <name>[3Fe-4S] cluster</name>
        <dbReference type="ChEBI" id="CHEBI:21137"/>
    </cofactor>
</comment>
<dbReference type="PANTHER" id="PTHR44379">
    <property type="entry name" value="OXIDOREDUCTASE WITH IRON-SULFUR SUBUNIT"/>
    <property type="match status" value="1"/>
</dbReference>
<protein>
    <submittedName>
        <fullName evidence="10">Xanthine dehydrogenase</fullName>
    </submittedName>
</protein>
<dbReference type="SUPFAM" id="SSF47741">
    <property type="entry name" value="CO dehydrogenase ISP C-domain like"/>
    <property type="match status" value="1"/>
</dbReference>
<dbReference type="Proteomes" id="UP000233256">
    <property type="component" value="Unassembled WGS sequence"/>
</dbReference>
<keyword evidence="7" id="KW-0411">Iron-sulfur</keyword>
<dbReference type="InterPro" id="IPR036010">
    <property type="entry name" value="2Fe-2S_ferredoxin-like_sf"/>
</dbReference>
<accession>A0A2N1PRL8</accession>
<dbReference type="SUPFAM" id="SSF54292">
    <property type="entry name" value="2Fe-2S ferredoxin-like"/>
    <property type="match status" value="1"/>
</dbReference>
<evidence type="ECO:0000256" key="3">
    <source>
        <dbReference type="ARBA" id="ARBA00022714"/>
    </source>
</evidence>
<evidence type="ECO:0000256" key="4">
    <source>
        <dbReference type="ARBA" id="ARBA00022723"/>
    </source>
</evidence>
<evidence type="ECO:0000256" key="8">
    <source>
        <dbReference type="ARBA" id="ARBA00034078"/>
    </source>
</evidence>
<dbReference type="Gene3D" id="3.10.20.30">
    <property type="match status" value="1"/>
</dbReference>
<keyword evidence="5" id="KW-0560">Oxidoreductase</keyword>
<evidence type="ECO:0000256" key="1">
    <source>
        <dbReference type="ARBA" id="ARBA00001927"/>
    </source>
</evidence>
<gene>
    <name evidence="10" type="ORF">CVV64_04245</name>
</gene>
<dbReference type="PROSITE" id="PS00197">
    <property type="entry name" value="2FE2S_FER_1"/>
    <property type="match status" value="1"/>
</dbReference>
<comment type="similarity">
    <text evidence="2">Belongs to the succinate dehydrogenase/fumarate reductase iron-sulfur protein family.</text>
</comment>
<evidence type="ECO:0000256" key="5">
    <source>
        <dbReference type="ARBA" id="ARBA00023002"/>
    </source>
</evidence>
<dbReference type="Pfam" id="PF13085">
    <property type="entry name" value="Fer2_3"/>
    <property type="match status" value="1"/>
</dbReference>
<comment type="caution">
    <text evidence="10">The sequence shown here is derived from an EMBL/GenBank/DDBJ whole genome shotgun (WGS) entry which is preliminary data.</text>
</comment>
<dbReference type="GO" id="GO:0046872">
    <property type="term" value="F:metal ion binding"/>
    <property type="evidence" value="ECO:0007669"/>
    <property type="project" value="UniProtKB-KW"/>
</dbReference>
<keyword evidence="6" id="KW-0408">Iron</keyword>
<dbReference type="GO" id="GO:0009055">
    <property type="term" value="F:electron transfer activity"/>
    <property type="evidence" value="ECO:0007669"/>
    <property type="project" value="InterPro"/>
</dbReference>
<organism evidence="10 11">
    <name type="scientific">Candidatus Wallbacteria bacterium HGW-Wallbacteria-1</name>
    <dbReference type="NCBI Taxonomy" id="2013854"/>
    <lineage>
        <taxon>Bacteria</taxon>
        <taxon>Candidatus Walliibacteriota</taxon>
    </lineage>
</organism>
<dbReference type="Pfam" id="PF01799">
    <property type="entry name" value="Fer2_2"/>
    <property type="match status" value="1"/>
</dbReference>
<evidence type="ECO:0000313" key="11">
    <source>
        <dbReference type="Proteomes" id="UP000233256"/>
    </source>
</evidence>
<dbReference type="InterPro" id="IPR012675">
    <property type="entry name" value="Beta-grasp_dom_sf"/>
</dbReference>